<evidence type="ECO:0000256" key="1">
    <source>
        <dbReference type="SAM" id="SignalP"/>
    </source>
</evidence>
<organism evidence="2 3">
    <name type="scientific">Gordonia effusa NBRC 100432</name>
    <dbReference type="NCBI Taxonomy" id="1077974"/>
    <lineage>
        <taxon>Bacteria</taxon>
        <taxon>Bacillati</taxon>
        <taxon>Actinomycetota</taxon>
        <taxon>Actinomycetes</taxon>
        <taxon>Mycobacteriales</taxon>
        <taxon>Gordoniaceae</taxon>
        <taxon>Gordonia</taxon>
    </lineage>
</organism>
<gene>
    <name evidence="2" type="ORF">GOEFS_124_00030</name>
</gene>
<dbReference type="OrthoDB" id="9554116at2"/>
<protein>
    <submittedName>
        <fullName evidence="2">Uncharacterized protein</fullName>
    </submittedName>
</protein>
<dbReference type="EMBL" id="BAEH01000124">
    <property type="protein sequence ID" value="GAB20671.1"/>
    <property type="molecule type" value="Genomic_DNA"/>
</dbReference>
<dbReference type="Proteomes" id="UP000035034">
    <property type="component" value="Unassembled WGS sequence"/>
</dbReference>
<comment type="caution">
    <text evidence="2">The sequence shown here is derived from an EMBL/GenBank/DDBJ whole genome shotgun (WGS) entry which is preliminary data.</text>
</comment>
<feature type="signal peptide" evidence="1">
    <location>
        <begin position="1"/>
        <end position="33"/>
    </location>
</feature>
<sequence length="147" mass="15289">MRSRHTFTRHLGAGVLAALAIGGLTVAAHPASATPGATTVDSSVYATPGGHGNFRWRYAAGTGHECRISPVGRSLAVECEAQPSAVRLLGRNVTATTYDTTWSAARRIAPNHEISVEGITCVVGDHASIACKTRSARFTIVGGAVKH</sequence>
<name>H0R6H0_9ACTN</name>
<dbReference type="RefSeq" id="WP_007320006.1">
    <property type="nucleotide sequence ID" value="NZ_BAEH01000124.1"/>
</dbReference>
<keyword evidence="3" id="KW-1185">Reference proteome</keyword>
<proteinExistence type="predicted"/>
<accession>H0R6H0</accession>
<dbReference type="AlphaFoldDB" id="H0R6H0"/>
<feature type="chain" id="PRO_5003538262" evidence="1">
    <location>
        <begin position="34"/>
        <end position="147"/>
    </location>
</feature>
<reference evidence="2 3" key="1">
    <citation type="submission" date="2011-12" db="EMBL/GenBank/DDBJ databases">
        <title>Whole genome shotgun sequence of Gordonia effusa NBRC 100432.</title>
        <authorList>
            <person name="Yoshida I."/>
            <person name="Takarada H."/>
            <person name="Hosoyama A."/>
            <person name="Tsuchikane K."/>
            <person name="Katsumata H."/>
            <person name="Yamazaki S."/>
            <person name="Fujita N."/>
        </authorList>
    </citation>
    <scope>NUCLEOTIDE SEQUENCE [LARGE SCALE GENOMIC DNA]</scope>
    <source>
        <strain evidence="2 3">NBRC 100432</strain>
    </source>
</reference>
<dbReference type="STRING" id="1077974.GOEFS_124_00030"/>
<evidence type="ECO:0000313" key="2">
    <source>
        <dbReference type="EMBL" id="GAB20671.1"/>
    </source>
</evidence>
<keyword evidence="1" id="KW-0732">Signal</keyword>
<evidence type="ECO:0000313" key="3">
    <source>
        <dbReference type="Proteomes" id="UP000035034"/>
    </source>
</evidence>